<feature type="compositionally biased region" description="Basic and acidic residues" evidence="1">
    <location>
        <begin position="199"/>
        <end position="223"/>
    </location>
</feature>
<feature type="region of interest" description="Disordered" evidence="1">
    <location>
        <begin position="129"/>
        <end position="273"/>
    </location>
</feature>
<reference evidence="3" key="1">
    <citation type="submission" date="2023-06" db="EMBL/GenBank/DDBJ databases">
        <title>Genome-scale phylogeny and comparative genomics of the fungal order Sordariales.</title>
        <authorList>
            <consortium name="Lawrence Berkeley National Laboratory"/>
            <person name="Hensen N."/>
            <person name="Bonometti L."/>
            <person name="Westerberg I."/>
            <person name="Brannstrom I.O."/>
            <person name="Guillou S."/>
            <person name="Cros-Aarteil S."/>
            <person name="Calhoun S."/>
            <person name="Haridas S."/>
            <person name="Kuo A."/>
            <person name="Mondo S."/>
            <person name="Pangilinan J."/>
            <person name="Riley R."/>
            <person name="LaButti K."/>
            <person name="Andreopoulos B."/>
            <person name="Lipzen A."/>
            <person name="Chen C."/>
            <person name="Yanf M."/>
            <person name="Daum C."/>
            <person name="Ng V."/>
            <person name="Clum A."/>
            <person name="Steindorff A."/>
            <person name="Ohm R."/>
            <person name="Martin F."/>
            <person name="Silar P."/>
            <person name="Natvig D."/>
            <person name="Lalanne C."/>
            <person name="Gautier V."/>
            <person name="Ament-velasquez S.L."/>
            <person name="Kruys A."/>
            <person name="Hutchinson M.I."/>
            <person name="Powell A.J."/>
            <person name="Barry K."/>
            <person name="Miller A.N."/>
            <person name="Grigoriev I.V."/>
            <person name="Debuchy R."/>
            <person name="Gladieux P."/>
            <person name="Thoren M.H."/>
            <person name="Johannesson H."/>
        </authorList>
    </citation>
    <scope>NUCLEOTIDE SEQUENCE</scope>
    <source>
        <strain evidence="3">SMH2392-1A</strain>
    </source>
</reference>
<accession>A0AA40EBX5</accession>
<dbReference type="GeneID" id="85329669"/>
<evidence type="ECO:0000313" key="3">
    <source>
        <dbReference type="EMBL" id="KAK0734330.1"/>
    </source>
</evidence>
<dbReference type="RefSeq" id="XP_060303207.1">
    <property type="nucleotide sequence ID" value="XM_060446399.1"/>
</dbReference>
<evidence type="ECO:0000313" key="4">
    <source>
        <dbReference type="Proteomes" id="UP001172101"/>
    </source>
</evidence>
<proteinExistence type="predicted"/>
<dbReference type="Proteomes" id="UP001172101">
    <property type="component" value="Unassembled WGS sequence"/>
</dbReference>
<protein>
    <recommendedName>
        <fullName evidence="2">HNH nuclease domain-containing protein</fullName>
    </recommendedName>
</protein>
<evidence type="ECO:0000259" key="2">
    <source>
        <dbReference type="Pfam" id="PF13391"/>
    </source>
</evidence>
<sequence length="273" mass="30696">MYEYARQPSASMNTHCPDNSLRLRKDVHALWDAHRFAFVPKQGAWVAHVLEAGVTDELQALYHNLQLQPLAGIRREYMLARFAMAVLDKAMFARQPSKGSRRLVWIGARGEEPEVKELSAKQCREMFGVGARGKSSSRSPSKSPSKRARTEGDDDDESGWGVQDNSGDYCDYPEHEPRMGADCSCLGLDSSDEDEEGETERGQPRKRLRRDDVVERLHPEPIRIHPPSLSRSAPSLPDDESPETGQPHPGLQYQELDTGRRKHIPTSLGTRLV</sequence>
<gene>
    <name evidence="3" type="ORF">B0T26DRAFT_761446</name>
</gene>
<dbReference type="Pfam" id="PF13391">
    <property type="entry name" value="HNH_2"/>
    <property type="match status" value="1"/>
</dbReference>
<keyword evidence="4" id="KW-1185">Reference proteome</keyword>
<dbReference type="EMBL" id="JAUIRO010000001">
    <property type="protein sequence ID" value="KAK0734330.1"/>
    <property type="molecule type" value="Genomic_DNA"/>
</dbReference>
<dbReference type="InterPro" id="IPR003615">
    <property type="entry name" value="HNH_nuc"/>
</dbReference>
<organism evidence="3 4">
    <name type="scientific">Lasiosphaeria miniovina</name>
    <dbReference type="NCBI Taxonomy" id="1954250"/>
    <lineage>
        <taxon>Eukaryota</taxon>
        <taxon>Fungi</taxon>
        <taxon>Dikarya</taxon>
        <taxon>Ascomycota</taxon>
        <taxon>Pezizomycotina</taxon>
        <taxon>Sordariomycetes</taxon>
        <taxon>Sordariomycetidae</taxon>
        <taxon>Sordariales</taxon>
        <taxon>Lasiosphaeriaceae</taxon>
        <taxon>Lasiosphaeria</taxon>
    </lineage>
</organism>
<feature type="compositionally biased region" description="Low complexity" evidence="1">
    <location>
        <begin position="132"/>
        <end position="143"/>
    </location>
</feature>
<feature type="domain" description="HNH nuclease" evidence="2">
    <location>
        <begin position="4"/>
        <end position="39"/>
    </location>
</feature>
<dbReference type="AlphaFoldDB" id="A0AA40EBX5"/>
<feature type="compositionally biased region" description="Low complexity" evidence="1">
    <location>
        <begin position="226"/>
        <end position="236"/>
    </location>
</feature>
<evidence type="ECO:0000256" key="1">
    <source>
        <dbReference type="SAM" id="MobiDB-lite"/>
    </source>
</evidence>
<name>A0AA40EBX5_9PEZI</name>
<comment type="caution">
    <text evidence="3">The sequence shown here is derived from an EMBL/GenBank/DDBJ whole genome shotgun (WGS) entry which is preliminary data.</text>
</comment>